<dbReference type="Proteomes" id="UP000525078">
    <property type="component" value="Unassembled WGS sequence"/>
</dbReference>
<evidence type="ECO:0000313" key="2">
    <source>
        <dbReference type="EMBL" id="KAF4355679.1"/>
    </source>
</evidence>
<proteinExistence type="predicted"/>
<protein>
    <recommendedName>
        <fullName evidence="1">Reverse transcriptase zinc-binding domain-containing protein</fullName>
    </recommendedName>
</protein>
<accession>A0A7J6F5D0</accession>
<dbReference type="Pfam" id="PF13966">
    <property type="entry name" value="zf-RVT"/>
    <property type="match status" value="1"/>
</dbReference>
<keyword evidence="5" id="KW-1185">Reference proteome</keyword>
<evidence type="ECO:0000259" key="1">
    <source>
        <dbReference type="Pfam" id="PF13966"/>
    </source>
</evidence>
<organism evidence="3 5">
    <name type="scientific">Cannabis sativa</name>
    <name type="common">Hemp</name>
    <name type="synonym">Marijuana</name>
    <dbReference type="NCBI Taxonomy" id="3483"/>
    <lineage>
        <taxon>Eukaryota</taxon>
        <taxon>Viridiplantae</taxon>
        <taxon>Streptophyta</taxon>
        <taxon>Embryophyta</taxon>
        <taxon>Tracheophyta</taxon>
        <taxon>Spermatophyta</taxon>
        <taxon>Magnoliopsida</taxon>
        <taxon>eudicotyledons</taxon>
        <taxon>Gunneridae</taxon>
        <taxon>Pentapetalae</taxon>
        <taxon>rosids</taxon>
        <taxon>fabids</taxon>
        <taxon>Rosales</taxon>
        <taxon>Cannabaceae</taxon>
        <taxon>Cannabis</taxon>
    </lineage>
</organism>
<dbReference type="EMBL" id="JAATIQ010000277">
    <property type="protein sequence ID" value="KAF4365089.1"/>
    <property type="molecule type" value="Genomic_DNA"/>
</dbReference>
<evidence type="ECO:0000313" key="5">
    <source>
        <dbReference type="Proteomes" id="UP000583929"/>
    </source>
</evidence>
<name>A0A7J6F5D0_CANSA</name>
<comment type="caution">
    <text evidence="3">The sequence shown here is derived from an EMBL/GenBank/DDBJ whole genome shotgun (WGS) entry which is preliminary data.</text>
</comment>
<dbReference type="Proteomes" id="UP000583929">
    <property type="component" value="Unassembled WGS sequence"/>
</dbReference>
<gene>
    <name evidence="2" type="ORF">F8388_013096</name>
    <name evidence="3" type="ORF">G4B88_018269</name>
</gene>
<sequence length="237" mass="27023">MDSGSGRRIYCVGLVGLVEWDGEVLADVLTARDQALVWKILLSSHMSSDLWYWLHDASGVFTVKSAYSLLQSMKSNRDIHDSFGFWRLLWQLQLPPKVLNFLWRVSTNSLPTRFHLSIKHIPIAATCPFCLAAPETTLHVLVRCSFAQSCWSKVSITDVAPDAMLFSNWFEAGLASWNTAEALEASMVCWSIWTHRNDLVWNFKHPDAGEVVALAQFNYVDWFNAQKLNVTNKEKRK</sequence>
<feature type="domain" description="Reverse transcriptase zinc-binding" evidence="1">
    <location>
        <begin position="61"/>
        <end position="151"/>
    </location>
</feature>
<dbReference type="InterPro" id="IPR026960">
    <property type="entry name" value="RVT-Znf"/>
</dbReference>
<dbReference type="AlphaFoldDB" id="A0A7J6F5D0"/>
<evidence type="ECO:0000313" key="4">
    <source>
        <dbReference type="Proteomes" id="UP000525078"/>
    </source>
</evidence>
<reference evidence="4 5" key="1">
    <citation type="journal article" date="2020" name="bioRxiv">
        <title>Sequence and annotation of 42 cannabis genomes reveals extensive copy number variation in cannabinoid synthesis and pathogen resistance genes.</title>
        <authorList>
            <person name="Mckernan K.J."/>
            <person name="Helbert Y."/>
            <person name="Kane L.T."/>
            <person name="Ebling H."/>
            <person name="Zhang L."/>
            <person name="Liu B."/>
            <person name="Eaton Z."/>
            <person name="Mclaughlin S."/>
            <person name="Kingan S."/>
            <person name="Baybayan P."/>
            <person name="Concepcion G."/>
            <person name="Jordan M."/>
            <person name="Riva A."/>
            <person name="Barbazuk W."/>
            <person name="Harkins T."/>
        </authorList>
    </citation>
    <scope>NUCLEOTIDE SEQUENCE [LARGE SCALE GENOMIC DNA]</scope>
    <source>
        <strain evidence="4 5">cv. Jamaican Lion 4</strain>
        <strain evidence="3">Father</strain>
        <strain evidence="2">Mother</strain>
        <tissue evidence="3">Leaf</tissue>
    </source>
</reference>
<dbReference type="EMBL" id="JAATIP010000263">
    <property type="protein sequence ID" value="KAF4355679.1"/>
    <property type="molecule type" value="Genomic_DNA"/>
</dbReference>
<evidence type="ECO:0000313" key="3">
    <source>
        <dbReference type="EMBL" id="KAF4365089.1"/>
    </source>
</evidence>